<reference evidence="1 2" key="1">
    <citation type="submission" date="2019-05" db="EMBL/GenBank/DDBJ databases">
        <title>Emergence of the Ug99 lineage of the wheat stem rust pathogen through somatic hybridization.</title>
        <authorList>
            <person name="Li F."/>
            <person name="Upadhyaya N.M."/>
            <person name="Sperschneider J."/>
            <person name="Matny O."/>
            <person name="Nguyen-Phuc H."/>
            <person name="Mago R."/>
            <person name="Raley C."/>
            <person name="Miller M.E."/>
            <person name="Silverstein K.A.T."/>
            <person name="Henningsen E."/>
            <person name="Hirsch C.D."/>
            <person name="Visser B."/>
            <person name="Pretorius Z.A."/>
            <person name="Steffenson B.J."/>
            <person name="Schwessinger B."/>
            <person name="Dodds P.N."/>
            <person name="Figueroa M."/>
        </authorList>
    </citation>
    <scope>NUCLEOTIDE SEQUENCE [LARGE SCALE GENOMIC DNA]</scope>
    <source>
        <strain evidence="1">21-0</strain>
    </source>
</reference>
<comment type="caution">
    <text evidence="1">The sequence shown here is derived from an EMBL/GenBank/DDBJ whole genome shotgun (WGS) entry which is preliminary data.</text>
</comment>
<evidence type="ECO:0000313" key="2">
    <source>
        <dbReference type="Proteomes" id="UP000324748"/>
    </source>
</evidence>
<name>A0A5B0LMB5_PUCGR</name>
<dbReference type="Proteomes" id="UP000324748">
    <property type="component" value="Unassembled WGS sequence"/>
</dbReference>
<organism evidence="1 2">
    <name type="scientific">Puccinia graminis f. sp. tritici</name>
    <dbReference type="NCBI Taxonomy" id="56615"/>
    <lineage>
        <taxon>Eukaryota</taxon>
        <taxon>Fungi</taxon>
        <taxon>Dikarya</taxon>
        <taxon>Basidiomycota</taxon>
        <taxon>Pucciniomycotina</taxon>
        <taxon>Pucciniomycetes</taxon>
        <taxon>Pucciniales</taxon>
        <taxon>Pucciniaceae</taxon>
        <taxon>Puccinia</taxon>
    </lineage>
</organism>
<keyword evidence="2" id="KW-1185">Reference proteome</keyword>
<evidence type="ECO:0000313" key="1">
    <source>
        <dbReference type="EMBL" id="KAA1065672.1"/>
    </source>
</evidence>
<accession>A0A5B0LMB5</accession>
<dbReference type="AlphaFoldDB" id="A0A5B0LMB5"/>
<dbReference type="EMBL" id="VSWC01000196">
    <property type="protein sequence ID" value="KAA1065672.1"/>
    <property type="molecule type" value="Genomic_DNA"/>
</dbReference>
<gene>
    <name evidence="1" type="ORF">PGT21_007350</name>
</gene>
<proteinExistence type="predicted"/>
<sequence length="244" mass="28950">MFEIEFIIENMKFHASHCGELQRNHMFKSFFNSFSSGKYIKKLQVGGGSNPSRLFKGISNQIEPVETNDYNDFKNEIEKIMEIQKLILEQIEYDSHEVKLNTAIFEFLNFVEGEMFPGITRKILKNSPQDSEKFQDMLRLQILGYQFSNLRELACNYHSFTHSKKAHVRSKAIFDRRICLKYKDRMLEIWDEFLDKYKEVSAKNDNYLDSTSMRIVKFYINNGNLIIDSLHKQIMEDKQSETFK</sequence>
<protein>
    <submittedName>
        <fullName evidence="1">Uncharacterized protein</fullName>
    </submittedName>
</protein>